<reference evidence="2" key="1">
    <citation type="journal article" date="2023" name="Nat. Plants">
        <title>Single-cell RNA sequencing provides a high-resolution roadmap for understanding the multicellular compartmentation of specialized metabolism.</title>
        <authorList>
            <person name="Sun S."/>
            <person name="Shen X."/>
            <person name="Li Y."/>
            <person name="Li Y."/>
            <person name="Wang S."/>
            <person name="Li R."/>
            <person name="Zhang H."/>
            <person name="Shen G."/>
            <person name="Guo B."/>
            <person name="Wei J."/>
            <person name="Xu J."/>
            <person name="St-Pierre B."/>
            <person name="Chen S."/>
            <person name="Sun C."/>
        </authorList>
    </citation>
    <scope>NUCLEOTIDE SEQUENCE [LARGE SCALE GENOMIC DNA]</scope>
</reference>
<dbReference type="Proteomes" id="UP001060085">
    <property type="component" value="Linkage Group LG02"/>
</dbReference>
<dbReference type="EMBL" id="CM044702">
    <property type="protein sequence ID" value="KAI5677182.1"/>
    <property type="molecule type" value="Genomic_DNA"/>
</dbReference>
<accession>A0ACC0BWV3</accession>
<evidence type="ECO:0000313" key="2">
    <source>
        <dbReference type="Proteomes" id="UP001060085"/>
    </source>
</evidence>
<comment type="caution">
    <text evidence="1">The sequence shown here is derived from an EMBL/GenBank/DDBJ whole genome shotgun (WGS) entry which is preliminary data.</text>
</comment>
<name>A0ACC0BWV3_CATRO</name>
<proteinExistence type="predicted"/>
<keyword evidence="2" id="KW-1185">Reference proteome</keyword>
<protein>
    <submittedName>
        <fullName evidence="1">Uncharacterized protein</fullName>
    </submittedName>
</protein>
<organism evidence="1 2">
    <name type="scientific">Catharanthus roseus</name>
    <name type="common">Madagascar periwinkle</name>
    <name type="synonym">Vinca rosea</name>
    <dbReference type="NCBI Taxonomy" id="4058"/>
    <lineage>
        <taxon>Eukaryota</taxon>
        <taxon>Viridiplantae</taxon>
        <taxon>Streptophyta</taxon>
        <taxon>Embryophyta</taxon>
        <taxon>Tracheophyta</taxon>
        <taxon>Spermatophyta</taxon>
        <taxon>Magnoliopsida</taxon>
        <taxon>eudicotyledons</taxon>
        <taxon>Gunneridae</taxon>
        <taxon>Pentapetalae</taxon>
        <taxon>asterids</taxon>
        <taxon>lamiids</taxon>
        <taxon>Gentianales</taxon>
        <taxon>Apocynaceae</taxon>
        <taxon>Rauvolfioideae</taxon>
        <taxon>Vinceae</taxon>
        <taxon>Catharanthinae</taxon>
        <taxon>Catharanthus</taxon>
    </lineage>
</organism>
<gene>
    <name evidence="1" type="ORF">M9H77_08132</name>
</gene>
<evidence type="ECO:0000313" key="1">
    <source>
        <dbReference type="EMBL" id="KAI5677182.1"/>
    </source>
</evidence>
<sequence>MYRGRETESRNLLSSVTDSIKVVSELKLPFFGDHFLYLLRPWKRRQHAVAPVESNESFNDVKFAIKYGQDDLTLSDVKSALKSKDLDFYEKKANQAMRTFM</sequence>